<dbReference type="PANTHER" id="PTHR43190:SF3">
    <property type="entry name" value="N-ACETYL-D-GLUCOSAMINE KINASE"/>
    <property type="match status" value="1"/>
</dbReference>
<evidence type="ECO:0000313" key="3">
    <source>
        <dbReference type="Proteomes" id="UP001241605"/>
    </source>
</evidence>
<dbReference type="InterPro" id="IPR002731">
    <property type="entry name" value="ATPase_BadF"/>
</dbReference>
<feature type="domain" description="ATPase BadF/BadG/BcrA/BcrD type" evidence="1">
    <location>
        <begin position="7"/>
        <end position="235"/>
    </location>
</feature>
<dbReference type="RefSeq" id="WP_282302075.1">
    <property type="nucleotide sequence ID" value="NZ_CP124616.1"/>
</dbReference>
<accession>A0ABY8QN50</accession>
<reference evidence="2 3" key="1">
    <citation type="submission" date="2023-05" db="EMBL/GenBank/DDBJ databases">
        <title>YMD87, complete Genome.</title>
        <authorList>
            <person name="Zhang J."/>
            <person name="Xu X."/>
        </authorList>
    </citation>
    <scope>NUCLEOTIDE SEQUENCE [LARGE SCALE GENOMIC DNA]</scope>
    <source>
        <strain evidence="2 3">YMD87</strain>
    </source>
</reference>
<dbReference type="PANTHER" id="PTHR43190">
    <property type="entry name" value="N-ACETYL-D-GLUCOSAMINE KINASE"/>
    <property type="match status" value="1"/>
</dbReference>
<dbReference type="Proteomes" id="UP001241605">
    <property type="component" value="Chromosome"/>
</dbReference>
<evidence type="ECO:0000259" key="1">
    <source>
        <dbReference type="Pfam" id="PF01869"/>
    </source>
</evidence>
<proteinExistence type="predicted"/>
<dbReference type="CDD" id="cd24082">
    <property type="entry name" value="ASKHA_NBD_GspK-like"/>
    <property type="match status" value="1"/>
</dbReference>
<sequence length="289" mass="29164">MTSPLLIGVDGGGTGCRAVLSHGAQRIEAAGPGANASSDPELCLARVLAVLETLRCKSGLSPEAFHQATAYLGLAGVTGPAVGNRIAQALPFRQTLVEEDRASSVMGALGDAPGALAAIGTGSFLARQSAQGLRFQGGYGLSLGDEASGAWLGREALSLVLRAQDGWGAHSDLTQALLARFETPHGVISFAAQAGPQALAELAPQIVQAAKAGDPQGAALMRRGADYIAQGLTALGWQGDPLVLIGGLGPSYADWLPAPLQGALIAARGNALDGALRMAERLAGQPPAP</sequence>
<dbReference type="EMBL" id="CP124616">
    <property type="protein sequence ID" value="WGW05451.1"/>
    <property type="molecule type" value="Genomic_DNA"/>
</dbReference>
<dbReference type="Pfam" id="PF01869">
    <property type="entry name" value="BcrAD_BadFG"/>
    <property type="match status" value="1"/>
</dbReference>
<gene>
    <name evidence="2" type="ORF">QF118_07860</name>
</gene>
<name>A0ABY8QN50_9RHOB</name>
<dbReference type="SUPFAM" id="SSF53067">
    <property type="entry name" value="Actin-like ATPase domain"/>
    <property type="match status" value="2"/>
</dbReference>
<dbReference type="Gene3D" id="3.30.420.40">
    <property type="match status" value="2"/>
</dbReference>
<dbReference type="InterPro" id="IPR052519">
    <property type="entry name" value="Euk-type_GlcNAc_Kinase"/>
</dbReference>
<keyword evidence="3" id="KW-1185">Reference proteome</keyword>
<protein>
    <submittedName>
        <fullName evidence="2">BadF/BadG/BcrA/BcrD ATPase family protein</fullName>
    </submittedName>
</protein>
<organism evidence="2 3">
    <name type="scientific">Tropicibacter oceani</name>
    <dbReference type="NCBI Taxonomy" id="3058420"/>
    <lineage>
        <taxon>Bacteria</taxon>
        <taxon>Pseudomonadati</taxon>
        <taxon>Pseudomonadota</taxon>
        <taxon>Alphaproteobacteria</taxon>
        <taxon>Rhodobacterales</taxon>
        <taxon>Roseobacteraceae</taxon>
        <taxon>Tropicibacter</taxon>
    </lineage>
</organism>
<dbReference type="InterPro" id="IPR043129">
    <property type="entry name" value="ATPase_NBD"/>
</dbReference>
<evidence type="ECO:0000313" key="2">
    <source>
        <dbReference type="EMBL" id="WGW05451.1"/>
    </source>
</evidence>